<dbReference type="GO" id="GO:0030246">
    <property type="term" value="F:carbohydrate binding"/>
    <property type="evidence" value="ECO:0007669"/>
    <property type="project" value="UniProtKB-KW"/>
</dbReference>
<dbReference type="InterPro" id="IPR051036">
    <property type="entry name" value="SIGLEC"/>
</dbReference>
<evidence type="ECO:0000256" key="10">
    <source>
        <dbReference type="SAM" id="SignalP"/>
    </source>
</evidence>
<dbReference type="EMBL" id="QXTE01000521">
    <property type="protein sequence ID" value="TFJ97195.1"/>
    <property type="molecule type" value="Genomic_DNA"/>
</dbReference>
<dbReference type="SMART" id="SM00409">
    <property type="entry name" value="IG"/>
    <property type="match status" value="2"/>
</dbReference>
<dbReference type="PROSITE" id="PS50835">
    <property type="entry name" value="IG_LIKE"/>
    <property type="match status" value="1"/>
</dbReference>
<proteinExistence type="inferred from homology"/>
<dbReference type="InterPro" id="IPR013106">
    <property type="entry name" value="Ig_V-set"/>
</dbReference>
<dbReference type="PANTHER" id="PTHR12035:SF125">
    <property type="entry name" value="SIALIC ACID-BINDING IG-LIKE LECTIN 5"/>
    <property type="match status" value="1"/>
</dbReference>
<keyword evidence="7" id="KW-1015">Disulfide bond</keyword>
<dbReference type="OrthoDB" id="9424635at2759"/>
<evidence type="ECO:0000256" key="6">
    <source>
        <dbReference type="ARBA" id="ARBA00023136"/>
    </source>
</evidence>
<organism evidence="12 13">
    <name type="scientific">Platysternon megacephalum</name>
    <name type="common">big-headed turtle</name>
    <dbReference type="NCBI Taxonomy" id="55544"/>
    <lineage>
        <taxon>Eukaryota</taxon>
        <taxon>Metazoa</taxon>
        <taxon>Chordata</taxon>
        <taxon>Craniata</taxon>
        <taxon>Vertebrata</taxon>
        <taxon>Euteleostomi</taxon>
        <taxon>Archelosauria</taxon>
        <taxon>Testudinata</taxon>
        <taxon>Testudines</taxon>
        <taxon>Cryptodira</taxon>
        <taxon>Durocryptodira</taxon>
        <taxon>Testudinoidea</taxon>
        <taxon>Platysternidae</taxon>
        <taxon>Platysternon</taxon>
    </lineage>
</organism>
<dbReference type="GO" id="GO:0007155">
    <property type="term" value="P:cell adhesion"/>
    <property type="evidence" value="ECO:0007669"/>
    <property type="project" value="UniProtKB-KW"/>
</dbReference>
<dbReference type="AlphaFoldDB" id="A0A4D9DI89"/>
<evidence type="ECO:0000256" key="2">
    <source>
        <dbReference type="ARBA" id="ARBA00022692"/>
    </source>
</evidence>
<dbReference type="Proteomes" id="UP000297703">
    <property type="component" value="Unassembled WGS sequence"/>
</dbReference>
<feature type="signal peptide" evidence="10">
    <location>
        <begin position="1"/>
        <end position="32"/>
    </location>
</feature>
<reference evidence="12 13" key="2">
    <citation type="submission" date="2019-04" db="EMBL/GenBank/DDBJ databases">
        <title>The genome sequence of big-headed turtle.</title>
        <authorList>
            <person name="Gong S."/>
        </authorList>
    </citation>
    <scope>NUCLEOTIDE SEQUENCE [LARGE SCALE GENOMIC DNA]</scope>
    <source>
        <strain evidence="12">DO16091913</strain>
        <tissue evidence="12">Muscle</tissue>
    </source>
</reference>
<keyword evidence="3" id="KW-0430">Lectin</keyword>
<feature type="domain" description="Ig-like" evidence="11">
    <location>
        <begin position="152"/>
        <end position="244"/>
    </location>
</feature>
<dbReference type="GO" id="GO:0033691">
    <property type="term" value="F:sialic acid binding"/>
    <property type="evidence" value="ECO:0007669"/>
    <property type="project" value="TreeGrafter"/>
</dbReference>
<dbReference type="SUPFAM" id="SSF48726">
    <property type="entry name" value="Immunoglobulin"/>
    <property type="match status" value="2"/>
</dbReference>
<feature type="compositionally biased region" description="Acidic residues" evidence="9">
    <location>
        <begin position="396"/>
        <end position="405"/>
    </location>
</feature>
<evidence type="ECO:0000256" key="9">
    <source>
        <dbReference type="SAM" id="MobiDB-lite"/>
    </source>
</evidence>
<comment type="caution">
    <text evidence="12">The sequence shown here is derived from an EMBL/GenBank/DDBJ whole genome shotgun (WGS) entry which is preliminary data.</text>
</comment>
<keyword evidence="5" id="KW-1133">Transmembrane helix</keyword>
<dbReference type="InterPro" id="IPR003599">
    <property type="entry name" value="Ig_sub"/>
</dbReference>
<evidence type="ECO:0000256" key="7">
    <source>
        <dbReference type="ARBA" id="ARBA00023157"/>
    </source>
</evidence>
<keyword evidence="2" id="KW-0812">Transmembrane</keyword>
<reference evidence="12 13" key="1">
    <citation type="submission" date="2019-04" db="EMBL/GenBank/DDBJ databases">
        <title>Draft genome of the big-headed turtle Platysternon megacephalum.</title>
        <authorList>
            <person name="Gong S."/>
        </authorList>
    </citation>
    <scope>NUCLEOTIDE SEQUENCE [LARGE SCALE GENOMIC DNA]</scope>
    <source>
        <strain evidence="12">DO16091913</strain>
        <tissue evidence="12">Muscle</tissue>
    </source>
</reference>
<comment type="subcellular location">
    <subcellularLocation>
        <location evidence="1">Membrane</location>
        <topology evidence="1">Single-pass membrane protein</topology>
    </subcellularLocation>
</comment>
<evidence type="ECO:0000256" key="3">
    <source>
        <dbReference type="ARBA" id="ARBA00022734"/>
    </source>
</evidence>
<gene>
    <name evidence="12" type="ORF">DR999_PMT20980</name>
</gene>
<accession>A0A4D9DI89</accession>
<dbReference type="Gene3D" id="2.60.40.10">
    <property type="entry name" value="Immunoglobulins"/>
    <property type="match status" value="3"/>
</dbReference>
<feature type="compositionally biased region" description="Basic and acidic residues" evidence="9">
    <location>
        <begin position="382"/>
        <end position="395"/>
    </location>
</feature>
<dbReference type="STRING" id="55544.A0A4D9DI89"/>
<evidence type="ECO:0000256" key="8">
    <source>
        <dbReference type="ARBA" id="ARBA00038361"/>
    </source>
</evidence>
<evidence type="ECO:0000256" key="5">
    <source>
        <dbReference type="ARBA" id="ARBA00022989"/>
    </source>
</evidence>
<keyword evidence="4" id="KW-0130">Cell adhesion</keyword>
<evidence type="ECO:0000313" key="12">
    <source>
        <dbReference type="EMBL" id="TFJ97195.1"/>
    </source>
</evidence>
<evidence type="ECO:0000313" key="13">
    <source>
        <dbReference type="Proteomes" id="UP000297703"/>
    </source>
</evidence>
<dbReference type="InterPro" id="IPR013162">
    <property type="entry name" value="CD80_C2-set"/>
</dbReference>
<dbReference type="Pfam" id="PF08205">
    <property type="entry name" value="C2-set_2"/>
    <property type="match status" value="1"/>
</dbReference>
<evidence type="ECO:0000256" key="4">
    <source>
        <dbReference type="ARBA" id="ARBA00022889"/>
    </source>
</evidence>
<evidence type="ECO:0000256" key="1">
    <source>
        <dbReference type="ARBA" id="ARBA00004167"/>
    </source>
</evidence>
<comment type="similarity">
    <text evidence="8">Belongs to the immunoglobulin superfamily. SIGLEC (sialic acid binding Ig-like lectin) family.</text>
</comment>
<feature type="chain" id="PRO_5020030335" evidence="10">
    <location>
        <begin position="33"/>
        <end position="483"/>
    </location>
</feature>
<dbReference type="Pfam" id="PF07686">
    <property type="entry name" value="V-set"/>
    <property type="match status" value="1"/>
</dbReference>
<keyword evidence="13" id="KW-1185">Reference proteome</keyword>
<dbReference type="GO" id="GO:0005886">
    <property type="term" value="C:plasma membrane"/>
    <property type="evidence" value="ECO:0007669"/>
    <property type="project" value="TreeGrafter"/>
</dbReference>
<sequence length="483" mass="51528">MWVPGASQMPPSTKLCIEIILALLCQGRLCQAPVYQIQVPSRVTAQQGLCVLLPCHFTANFESSGIAYKYWFKDNDRDSSPAVATTDPGRALREPGGRIRLAGDAPDDCSLRISDVKAGDRAHYFFRFVKGDFKFSYRETQPLVDVTELTEPPVLGVPKVLLSGQLVNVTCQAPGTCSGTPPQITWTGGFDYTARNVSVALANGSVSYSSELRFTPALGDDGKELVCTVTYPAVVGVFTHRAVRLHVRYPPMLLPWGNCTVRGRGPGGAATCHCAAEGNPPPHLEWRLPDRTLPGDFEGPELRATTWARGPAVSGELRGPAGALANVSCAATNAHGQSQAALPVVPAAGFSLTLVVASAVGGSLVLVGAGAAVAWKVVKGRTSPEEGEPLRRKGEEEEEEEEEEDATRGEPLARGLRGQALVRCLAKPLTPLDLPVTCTRREGGTVMGPLGGGARPIKQWCHRPSKARIGRLKPSPLPWLEHG</sequence>
<name>A0A4D9DI89_9SAUR</name>
<keyword evidence="6" id="KW-0472">Membrane</keyword>
<protein>
    <submittedName>
        <fullName evidence="12">IgY6</fullName>
    </submittedName>
</protein>
<dbReference type="PANTHER" id="PTHR12035">
    <property type="entry name" value="SIALIC ACID BINDING IMMUNOGLOBULIN-LIKE LECTIN"/>
    <property type="match status" value="1"/>
</dbReference>
<dbReference type="InterPro" id="IPR007110">
    <property type="entry name" value="Ig-like_dom"/>
</dbReference>
<keyword evidence="10" id="KW-0732">Signal</keyword>
<dbReference type="InterPro" id="IPR036179">
    <property type="entry name" value="Ig-like_dom_sf"/>
</dbReference>
<feature type="region of interest" description="Disordered" evidence="9">
    <location>
        <begin position="381"/>
        <end position="413"/>
    </location>
</feature>
<evidence type="ECO:0000259" key="11">
    <source>
        <dbReference type="PROSITE" id="PS50835"/>
    </source>
</evidence>
<dbReference type="InterPro" id="IPR013783">
    <property type="entry name" value="Ig-like_fold"/>
</dbReference>